<protein>
    <submittedName>
        <fullName evidence="1">Ribonucleotide-diphosphate reductase subunit beta</fullName>
    </submittedName>
</protein>
<dbReference type="InterPro" id="IPR012348">
    <property type="entry name" value="RNR-like"/>
</dbReference>
<sequence>MSGQMQIDDRSRSQRYYRHAVENHWDPHDIDLSADAGPLSAVDDEVFDQLRLFLARFGAGEQAVTEDLSPLAVRADDPADSMFITSQLYEEAKHLDFFDRYWREVIHPVEDARGVERSYPTEDRWFNDDYVDLFDRNEQAMHRLLDDDSAENRVRAFCHYHLTIEGILAQTGYYIMSACYDDSEYTRLPTLPGLVAGVTQIRGDEGRHVGFGMTKLKDLLEDGADPQIIHDTVNELMPMVHGIVTTVTGDFGPADSEFVEYATEKHLQRMQQITNATAEIPNVERLVALDD</sequence>
<dbReference type="SUPFAM" id="SSF47240">
    <property type="entry name" value="Ferritin-like"/>
    <property type="match status" value="1"/>
</dbReference>
<name>A0ABD5R8T7_9EURY</name>
<gene>
    <name evidence="1" type="ORF">ACFPJ5_05850</name>
</gene>
<reference evidence="1 2" key="1">
    <citation type="journal article" date="2019" name="Int. J. Syst. Evol. Microbiol.">
        <title>The Global Catalogue of Microorganisms (GCM) 10K type strain sequencing project: providing services to taxonomists for standard genome sequencing and annotation.</title>
        <authorList>
            <consortium name="The Broad Institute Genomics Platform"/>
            <consortium name="The Broad Institute Genome Sequencing Center for Infectious Disease"/>
            <person name="Wu L."/>
            <person name="Ma J."/>
        </authorList>
    </citation>
    <scope>NUCLEOTIDE SEQUENCE [LARGE SCALE GENOMIC DNA]</scope>
    <source>
        <strain evidence="1 2">CGMCC 1.12237</strain>
    </source>
</reference>
<dbReference type="Proteomes" id="UP001596201">
    <property type="component" value="Unassembled WGS sequence"/>
</dbReference>
<dbReference type="InterPro" id="IPR000358">
    <property type="entry name" value="RNR_small_fam"/>
</dbReference>
<dbReference type="EMBL" id="JBHSKX010000001">
    <property type="protein sequence ID" value="MFC5366456.1"/>
    <property type="molecule type" value="Genomic_DNA"/>
</dbReference>
<keyword evidence="2" id="KW-1185">Reference proteome</keyword>
<accession>A0ABD5R8T7</accession>
<dbReference type="RefSeq" id="WP_227228198.1">
    <property type="nucleotide sequence ID" value="NZ_JAJCVJ010000001.1"/>
</dbReference>
<proteinExistence type="predicted"/>
<dbReference type="InterPro" id="IPR009078">
    <property type="entry name" value="Ferritin-like_SF"/>
</dbReference>
<evidence type="ECO:0000313" key="2">
    <source>
        <dbReference type="Proteomes" id="UP001596201"/>
    </source>
</evidence>
<dbReference type="AlphaFoldDB" id="A0ABD5R8T7"/>
<dbReference type="Gene3D" id="1.10.620.20">
    <property type="entry name" value="Ribonucleotide Reductase, subunit A"/>
    <property type="match status" value="1"/>
</dbReference>
<dbReference type="Pfam" id="PF00268">
    <property type="entry name" value="Ribonuc_red_sm"/>
    <property type="match status" value="1"/>
</dbReference>
<evidence type="ECO:0000313" key="1">
    <source>
        <dbReference type="EMBL" id="MFC5366456.1"/>
    </source>
</evidence>
<organism evidence="1 2">
    <name type="scientific">Salinirubrum litoreum</name>
    <dbReference type="NCBI Taxonomy" id="1126234"/>
    <lineage>
        <taxon>Archaea</taxon>
        <taxon>Methanobacteriati</taxon>
        <taxon>Methanobacteriota</taxon>
        <taxon>Stenosarchaea group</taxon>
        <taxon>Halobacteria</taxon>
        <taxon>Halobacteriales</taxon>
        <taxon>Haloferacaceae</taxon>
        <taxon>Salinirubrum</taxon>
    </lineage>
</organism>
<comment type="caution">
    <text evidence="1">The sequence shown here is derived from an EMBL/GenBank/DDBJ whole genome shotgun (WGS) entry which is preliminary data.</text>
</comment>